<dbReference type="EMBL" id="QLLK01000007">
    <property type="protein sequence ID" value="RAI88439.1"/>
    <property type="molecule type" value="Genomic_DNA"/>
</dbReference>
<feature type="signal peptide" evidence="1">
    <location>
        <begin position="1"/>
        <end position="19"/>
    </location>
</feature>
<feature type="chain" id="PRO_5016427991" evidence="1">
    <location>
        <begin position="20"/>
        <end position="294"/>
    </location>
</feature>
<evidence type="ECO:0000259" key="2">
    <source>
        <dbReference type="Pfam" id="PF03544"/>
    </source>
</evidence>
<comment type="caution">
    <text evidence="3">The sequence shown here is derived from an EMBL/GenBank/DDBJ whole genome shotgun (WGS) entry which is preliminary data.</text>
</comment>
<dbReference type="GO" id="GO:0055085">
    <property type="term" value="P:transmembrane transport"/>
    <property type="evidence" value="ECO:0007669"/>
    <property type="project" value="InterPro"/>
</dbReference>
<keyword evidence="4" id="KW-1185">Reference proteome</keyword>
<dbReference type="InterPro" id="IPR037682">
    <property type="entry name" value="TonB_C"/>
</dbReference>
<organism evidence="3 4">
    <name type="scientific">Algoriphagus yeomjeoni</name>
    <dbReference type="NCBI Taxonomy" id="291403"/>
    <lineage>
        <taxon>Bacteria</taxon>
        <taxon>Pseudomonadati</taxon>
        <taxon>Bacteroidota</taxon>
        <taxon>Cytophagia</taxon>
        <taxon>Cytophagales</taxon>
        <taxon>Cyclobacteriaceae</taxon>
        <taxon>Algoriphagus</taxon>
    </lineage>
</organism>
<dbReference type="SUPFAM" id="SSF74653">
    <property type="entry name" value="TolA/TonB C-terminal domain"/>
    <property type="match status" value="1"/>
</dbReference>
<dbReference type="Gene3D" id="3.30.1150.10">
    <property type="match status" value="1"/>
</dbReference>
<evidence type="ECO:0000313" key="3">
    <source>
        <dbReference type="EMBL" id="RAI88439.1"/>
    </source>
</evidence>
<dbReference type="OrthoDB" id="835726at2"/>
<dbReference type="Proteomes" id="UP000249610">
    <property type="component" value="Unassembled WGS sequence"/>
</dbReference>
<dbReference type="Pfam" id="PF03544">
    <property type="entry name" value="TonB_C"/>
    <property type="match status" value="1"/>
</dbReference>
<reference evidence="3 4" key="1">
    <citation type="submission" date="2018-06" db="EMBL/GenBank/DDBJ databases">
        <title>Genomic Encyclopedia of Archaeal and Bacterial Type Strains, Phase II (KMG-II): from individual species to whole genera.</title>
        <authorList>
            <person name="Goeker M."/>
        </authorList>
    </citation>
    <scope>NUCLEOTIDE SEQUENCE [LARGE SCALE GENOMIC DNA]</scope>
    <source>
        <strain evidence="3 4">DSM 23446</strain>
    </source>
</reference>
<dbReference type="RefSeq" id="WP_111612075.1">
    <property type="nucleotide sequence ID" value="NZ_QLLK01000007.1"/>
</dbReference>
<protein>
    <submittedName>
        <fullName evidence="3">TonB-like protein</fullName>
    </submittedName>
</protein>
<dbReference type="AlphaFoldDB" id="A0A327P874"/>
<accession>A0A327P874</accession>
<sequence length="294" mass="33031">MKFTLSALLFLLSCAQLFGQENACYENASGSYWPVKAGLKKTLTYGNNSYLASFKGDSVEFDGNYYLEETQTFSNGDVKARYWREENGAVYSWSQEKKIESLELPETHEVGTKWSSKDQEWTYEILSLTSTYSTPFCEFVDLLEVKTESSLRKGTVYNLFYKQGVGMVGLNVNGQPFSYIKPDRKVNEKSFIAYGCEDAGTSQEIDKCTNAKISQHIRENLKAPQSSVKGRILLNVRIDELGEVSEVTVLETVPGGEALEAEAIRVMSSLPKFIPAQVDDNQPIATNLKVPFRF</sequence>
<keyword evidence="1" id="KW-0732">Signal</keyword>
<evidence type="ECO:0000313" key="4">
    <source>
        <dbReference type="Proteomes" id="UP000249610"/>
    </source>
</evidence>
<gene>
    <name evidence="3" type="ORF">LV83_02739</name>
</gene>
<proteinExistence type="predicted"/>
<name>A0A327P874_9BACT</name>
<evidence type="ECO:0000256" key="1">
    <source>
        <dbReference type="SAM" id="SignalP"/>
    </source>
</evidence>
<feature type="domain" description="TonB C-terminal" evidence="2">
    <location>
        <begin position="226"/>
        <end position="294"/>
    </location>
</feature>